<dbReference type="PANTHER" id="PTHR39069:SF8">
    <property type="entry name" value="FI17111P1"/>
    <property type="match status" value="1"/>
</dbReference>
<dbReference type="InterPro" id="IPR006149">
    <property type="entry name" value="EB_dom"/>
</dbReference>
<evidence type="ECO:0000313" key="4">
    <source>
        <dbReference type="EMBL" id="CAD7406189.1"/>
    </source>
</evidence>
<feature type="region of interest" description="Disordered" evidence="1">
    <location>
        <begin position="1"/>
        <end position="23"/>
    </location>
</feature>
<evidence type="ECO:0000256" key="2">
    <source>
        <dbReference type="SAM" id="Phobius"/>
    </source>
</evidence>
<keyword evidence="2" id="KW-0812">Transmembrane</keyword>
<keyword evidence="2" id="KW-0472">Membrane</keyword>
<dbReference type="PANTHER" id="PTHR39069">
    <property type="entry name" value="ECDYSONE-INDUCIBLE GENE E1, ISOFORM A"/>
    <property type="match status" value="1"/>
</dbReference>
<evidence type="ECO:0000256" key="1">
    <source>
        <dbReference type="SAM" id="MobiDB-lite"/>
    </source>
</evidence>
<keyword evidence="2" id="KW-1133">Transmembrane helix</keyword>
<feature type="region of interest" description="Disordered" evidence="1">
    <location>
        <begin position="241"/>
        <end position="261"/>
    </location>
</feature>
<organism evidence="4">
    <name type="scientific">Timema poppense</name>
    <name type="common">Walking stick</name>
    <dbReference type="NCBI Taxonomy" id="170557"/>
    <lineage>
        <taxon>Eukaryota</taxon>
        <taxon>Metazoa</taxon>
        <taxon>Ecdysozoa</taxon>
        <taxon>Arthropoda</taxon>
        <taxon>Hexapoda</taxon>
        <taxon>Insecta</taxon>
        <taxon>Pterygota</taxon>
        <taxon>Neoptera</taxon>
        <taxon>Polyneoptera</taxon>
        <taxon>Phasmatodea</taxon>
        <taxon>Timematodea</taxon>
        <taxon>Timematoidea</taxon>
        <taxon>Timematidae</taxon>
        <taxon>Timema</taxon>
    </lineage>
</organism>
<gene>
    <name evidence="4" type="ORF">TPSB3V08_LOCUS5323</name>
</gene>
<feature type="domain" description="EB" evidence="3">
    <location>
        <begin position="180"/>
        <end position="218"/>
    </location>
</feature>
<name>A0A7R9D2U2_TIMPO</name>
<accession>A0A7R9D2U2</accession>
<dbReference type="AlphaFoldDB" id="A0A7R9D2U2"/>
<evidence type="ECO:0000259" key="3">
    <source>
        <dbReference type="Pfam" id="PF01683"/>
    </source>
</evidence>
<protein>
    <recommendedName>
        <fullName evidence="3">EB domain-containing protein</fullName>
    </recommendedName>
</protein>
<dbReference type="Pfam" id="PF01683">
    <property type="entry name" value="EB"/>
    <property type="match status" value="1"/>
</dbReference>
<reference evidence="4" key="1">
    <citation type="submission" date="2020-11" db="EMBL/GenBank/DDBJ databases">
        <authorList>
            <person name="Tran Van P."/>
        </authorList>
    </citation>
    <scope>NUCLEOTIDE SEQUENCE</scope>
</reference>
<proteinExistence type="predicted"/>
<sequence length="261" mass="28044">MLPCVGGEEVRRRDGQGPFGPEPPSVHNNTTAWLMCVCELVCNMLTLLLLMLMASHRSLAQDMKQAYRKPCGFDSDCVDNAYCVGQIYCLCKPGFVINSEDGQLACLQEATHIGDACTADIQCSKTFGAQAQCLNNGTCGCREDAHFMEDLCYRSVLLDGPCSLDSDCFLTNNSRCMGGLGESCTNSRQCVVRGNVTDVTTCSNEVCECVQGYTPNNEKTDCNGSTQLLAVFNTVLLALSAGEGEKEDPPPPLTLPGSATE</sequence>
<feature type="transmembrane region" description="Helical" evidence="2">
    <location>
        <begin position="32"/>
        <end position="54"/>
    </location>
</feature>
<dbReference type="EMBL" id="OD002815">
    <property type="protein sequence ID" value="CAD7406189.1"/>
    <property type="molecule type" value="Genomic_DNA"/>
</dbReference>